<dbReference type="STRING" id="4829.A0A163MK23"/>
<accession>A0A163MK23</accession>
<dbReference type="Proteomes" id="UP000078561">
    <property type="component" value="Unassembled WGS sequence"/>
</dbReference>
<dbReference type="InterPro" id="IPR042231">
    <property type="entry name" value="Cho/carn_acyl_trans_2"/>
</dbReference>
<organism evidence="7">
    <name type="scientific">Absidia glauca</name>
    <name type="common">Pin mould</name>
    <dbReference type="NCBI Taxonomy" id="4829"/>
    <lineage>
        <taxon>Eukaryota</taxon>
        <taxon>Fungi</taxon>
        <taxon>Fungi incertae sedis</taxon>
        <taxon>Mucoromycota</taxon>
        <taxon>Mucoromycotina</taxon>
        <taxon>Mucoromycetes</taxon>
        <taxon>Mucorales</taxon>
        <taxon>Cunninghamellaceae</taxon>
        <taxon>Absidia</taxon>
    </lineage>
</organism>
<dbReference type="AlphaFoldDB" id="A0A163MK23"/>
<reference evidence="7" key="1">
    <citation type="submission" date="2016-04" db="EMBL/GenBank/DDBJ databases">
        <authorList>
            <person name="Evans L.H."/>
            <person name="Alamgir A."/>
            <person name="Owens N."/>
            <person name="Weber N.D."/>
            <person name="Virtaneva K."/>
            <person name="Barbian K."/>
            <person name="Babar A."/>
            <person name="Rosenke K."/>
        </authorList>
    </citation>
    <scope>NUCLEOTIDE SEQUENCE [LARGE SCALE GENOMIC DNA]</scope>
    <source>
        <strain evidence="7">CBS 101.48</strain>
    </source>
</reference>
<name>A0A163MK23_ABSGL</name>
<evidence type="ECO:0000256" key="2">
    <source>
        <dbReference type="ARBA" id="ARBA00022679"/>
    </source>
</evidence>
<evidence type="ECO:0000313" key="8">
    <source>
        <dbReference type="Proteomes" id="UP000078561"/>
    </source>
</evidence>
<gene>
    <name evidence="7" type="primary">ABSGL_11594.1 scaffold 12295</name>
</gene>
<dbReference type="SUPFAM" id="SSF52777">
    <property type="entry name" value="CoA-dependent acyltransferases"/>
    <property type="match status" value="2"/>
</dbReference>
<sequence>MASPPTFSLQHTLPRLPVPSLQETCSLYLHSLLPLQTPEEHEKSKAIVHDFMNSHLAASLQQRLIDIDNHSPTNWLEDNYWLRKAYLEWREPLMVNSNWYILGKDDDEHPKELLAKNGKGLPPHQFSHFQVRRAATFIYNGADFVQSIENQTLPVENIRGKPLCMSQYGGFICTTRIPLPYCDALVQEDSSHVLHIAVMACDQVYTLQVFELVDGKKKRRSIDELEKGLLAIVSHASNKVNVQKCVPLLTTWDRDSWAIARNHLLTIDPAGNRQSMSAIEKALFMVCLDDYSHGSDPSQWSKTGFCGQQNRGQGHNRWMDKSLSVVVENNGKAFIAGEHSPVDALTVSYMWDHMLRTSVASHKAAAAQPAWLTGTHAPLGTTSSPLVEHLTWTTDRKTDDYMDQAQQSANATAARSDSSVTIFNEYGTDWIKRVGKLPPDAFYQMVLQLAYYRAHNTVTATYETASTRKYLRGRTETIRSCSIDSKNFVEAFDDPSKSDKETYTLLAKATTAHRKYTQIASEGHGCDRHLMVLKLLNMDHPVQGKETAPLHPIFTDPVFAASQTWRLSTSGLQEGNQLMGTGFGAAFKNGYGINYMAGRTLVKFGIEVKNDEESLSAQDIGGVIVQTLQDLRDLCERVNVAQDGSASASTARL</sequence>
<proteinExistence type="inferred from homology"/>
<feature type="domain" description="Choline/carnitine acyltransferase" evidence="6">
    <location>
        <begin position="16"/>
        <end position="615"/>
    </location>
</feature>
<dbReference type="Pfam" id="PF00755">
    <property type="entry name" value="Carn_acyltransf"/>
    <property type="match status" value="1"/>
</dbReference>
<dbReference type="InParanoid" id="A0A163MK23"/>
<evidence type="ECO:0000313" key="7">
    <source>
        <dbReference type="EMBL" id="SAM05719.1"/>
    </source>
</evidence>
<dbReference type="InterPro" id="IPR039551">
    <property type="entry name" value="Cho/carn_acyl_trans"/>
</dbReference>
<dbReference type="Gene3D" id="3.30.559.10">
    <property type="entry name" value="Chloramphenicol acetyltransferase-like domain"/>
    <property type="match status" value="1"/>
</dbReference>
<keyword evidence="2 5" id="KW-0808">Transferase</keyword>
<dbReference type="PANTHER" id="PTHR22589:SF107">
    <property type="entry name" value="CHOLINE_CARNITINE ACYLTRANSFERASE DOMAIN-CONTAINING PROTEIN"/>
    <property type="match status" value="1"/>
</dbReference>
<protein>
    <recommendedName>
        <fullName evidence="6">Choline/carnitine acyltransferase domain-containing protein</fullName>
    </recommendedName>
</protein>
<dbReference type="PROSITE" id="PS00440">
    <property type="entry name" value="ACYLTRANSF_C_2"/>
    <property type="match status" value="1"/>
</dbReference>
<evidence type="ECO:0000259" key="6">
    <source>
        <dbReference type="Pfam" id="PF00755"/>
    </source>
</evidence>
<dbReference type="EMBL" id="LT554468">
    <property type="protein sequence ID" value="SAM05719.1"/>
    <property type="molecule type" value="Genomic_DNA"/>
</dbReference>
<dbReference type="OrthoDB" id="240216at2759"/>
<evidence type="ECO:0000256" key="3">
    <source>
        <dbReference type="ARBA" id="ARBA00023315"/>
    </source>
</evidence>
<dbReference type="InterPro" id="IPR000542">
    <property type="entry name" value="Carn_acyl_trans"/>
</dbReference>
<keyword evidence="8" id="KW-1185">Reference proteome</keyword>
<keyword evidence="3 5" id="KW-0012">Acyltransferase</keyword>
<dbReference type="OMA" id="FIKQQKC"/>
<dbReference type="GO" id="GO:0016746">
    <property type="term" value="F:acyltransferase activity"/>
    <property type="evidence" value="ECO:0007669"/>
    <property type="project" value="UniProtKB-KW"/>
</dbReference>
<evidence type="ECO:0000256" key="4">
    <source>
        <dbReference type="PIRSR" id="PIRSR600542-1"/>
    </source>
</evidence>
<evidence type="ECO:0000256" key="1">
    <source>
        <dbReference type="ARBA" id="ARBA00005232"/>
    </source>
</evidence>
<dbReference type="PANTHER" id="PTHR22589">
    <property type="entry name" value="CARNITINE O-ACYLTRANSFERASE"/>
    <property type="match status" value="1"/>
</dbReference>
<dbReference type="Gene3D" id="3.30.559.70">
    <property type="entry name" value="Choline/Carnitine o-acyltransferase, domain 2"/>
    <property type="match status" value="1"/>
</dbReference>
<feature type="active site" description="Proton acceptor" evidence="4">
    <location>
        <position position="339"/>
    </location>
</feature>
<evidence type="ECO:0000256" key="5">
    <source>
        <dbReference type="RuleBase" id="RU003801"/>
    </source>
</evidence>
<dbReference type="InterPro" id="IPR023213">
    <property type="entry name" value="CAT-like_dom_sf"/>
</dbReference>
<comment type="similarity">
    <text evidence="1 5">Belongs to the carnitine/choline acetyltransferase family.</text>
</comment>